<dbReference type="Proteomes" id="UP000531559">
    <property type="component" value="Unassembled WGS sequence"/>
</dbReference>
<keyword evidence="4" id="KW-1015">Disulfide bond</keyword>
<dbReference type="PANTHER" id="PTHR20859:SF84">
    <property type="entry name" value="INTERFERON ALPHA_BETA RECEPTOR 2"/>
    <property type="match status" value="1"/>
</dbReference>
<dbReference type="AlphaFoldDB" id="A0A7K7W7B4"/>
<dbReference type="Gene3D" id="2.60.40.10">
    <property type="entry name" value="Immunoglobulins"/>
    <property type="match status" value="1"/>
</dbReference>
<feature type="non-terminal residue" evidence="9">
    <location>
        <position position="1"/>
    </location>
</feature>
<evidence type="ECO:0000256" key="1">
    <source>
        <dbReference type="ARBA" id="ARBA00004370"/>
    </source>
</evidence>
<dbReference type="OrthoDB" id="8947665at2759"/>
<evidence type="ECO:0000256" key="2">
    <source>
        <dbReference type="ARBA" id="ARBA00022729"/>
    </source>
</evidence>
<dbReference type="GO" id="GO:0007596">
    <property type="term" value="P:blood coagulation"/>
    <property type="evidence" value="ECO:0007669"/>
    <property type="project" value="InterPro"/>
</dbReference>
<keyword evidence="6" id="KW-0449">Lipoprotein</keyword>
<comment type="subcellular location">
    <subcellularLocation>
        <location evidence="1">Membrane</location>
    </subcellularLocation>
</comment>
<protein>
    <submittedName>
        <fullName evidence="9">INRA2 protein</fullName>
    </submittedName>
</protein>
<feature type="non-terminal residue" evidence="9">
    <location>
        <position position="154"/>
    </location>
</feature>
<dbReference type="InterPro" id="IPR013783">
    <property type="entry name" value="Ig-like_fold"/>
</dbReference>
<organism evidence="9 10">
    <name type="scientific">Nothocercus julius</name>
    <dbReference type="NCBI Taxonomy" id="2585813"/>
    <lineage>
        <taxon>Eukaryota</taxon>
        <taxon>Metazoa</taxon>
        <taxon>Chordata</taxon>
        <taxon>Craniata</taxon>
        <taxon>Vertebrata</taxon>
        <taxon>Euteleostomi</taxon>
        <taxon>Archelosauria</taxon>
        <taxon>Archosauria</taxon>
        <taxon>Dinosauria</taxon>
        <taxon>Saurischia</taxon>
        <taxon>Theropoda</taxon>
        <taxon>Coelurosauria</taxon>
        <taxon>Aves</taxon>
        <taxon>Palaeognathae</taxon>
        <taxon>Tinamiformes</taxon>
        <taxon>Tinamidae</taxon>
        <taxon>Nothocercus</taxon>
    </lineage>
</organism>
<keyword evidence="10" id="KW-1185">Reference proteome</keyword>
<reference evidence="9 10" key="1">
    <citation type="submission" date="2019-09" db="EMBL/GenBank/DDBJ databases">
        <title>Bird 10,000 Genomes (B10K) Project - Family phase.</title>
        <authorList>
            <person name="Zhang G."/>
        </authorList>
    </citation>
    <scope>NUCLEOTIDE SEQUENCE [LARGE SCALE GENOMIC DNA]</scope>
    <source>
        <strain evidence="9">B10K-MSB-01</strain>
    </source>
</reference>
<evidence type="ECO:0000256" key="7">
    <source>
        <dbReference type="SAM" id="Phobius"/>
    </source>
</evidence>
<evidence type="ECO:0000313" key="10">
    <source>
        <dbReference type="Proteomes" id="UP000531559"/>
    </source>
</evidence>
<dbReference type="EMBL" id="VZSV01000053">
    <property type="protein sequence ID" value="NXA49077.1"/>
    <property type="molecule type" value="Genomic_DNA"/>
</dbReference>
<comment type="caution">
    <text evidence="9">The sequence shown here is derived from an EMBL/GenBank/DDBJ whole genome shotgun (WGS) entry which is preliminary data.</text>
</comment>
<evidence type="ECO:0000256" key="3">
    <source>
        <dbReference type="ARBA" id="ARBA00023136"/>
    </source>
</evidence>
<name>A0A7K7W7B4_9AVES</name>
<feature type="domain" description="Interferon/interleukin receptor" evidence="8">
    <location>
        <begin position="2"/>
        <end position="106"/>
    </location>
</feature>
<sequence length="154" mass="17187">AILGPPEVNISSCPKCLNITVKLPKSHVRKNGKLLSLIDIYEELDYEIRLKTPEEEVKNFLREKTTREIFNTVLEELNPNRNYCVSIIISASLNKNSISSPWKCATADSIAQKDYRIGTVIGAVCFSLSIIVILTCMYAGGFILQQNSLPRALV</sequence>
<feature type="transmembrane region" description="Helical" evidence="7">
    <location>
        <begin position="120"/>
        <end position="144"/>
    </location>
</feature>
<keyword evidence="7" id="KW-1133">Transmembrane helix</keyword>
<evidence type="ECO:0000259" key="8">
    <source>
        <dbReference type="Pfam" id="PF09294"/>
    </source>
</evidence>
<dbReference type="Pfam" id="PF09294">
    <property type="entry name" value="Interfer-bind"/>
    <property type="match status" value="1"/>
</dbReference>
<dbReference type="InterPro" id="IPR015373">
    <property type="entry name" value="Interferon/interleukin_rcp_dom"/>
</dbReference>
<keyword evidence="3 7" id="KW-0472">Membrane</keyword>
<keyword evidence="7" id="KW-0812">Transmembrane</keyword>
<dbReference type="GO" id="GO:0005886">
    <property type="term" value="C:plasma membrane"/>
    <property type="evidence" value="ECO:0007669"/>
    <property type="project" value="TreeGrafter"/>
</dbReference>
<dbReference type="PRINTS" id="PR00346">
    <property type="entry name" value="TISSUEFACTOR"/>
</dbReference>
<evidence type="ECO:0000313" key="9">
    <source>
        <dbReference type="EMBL" id="NXA49077.1"/>
    </source>
</evidence>
<evidence type="ECO:0000256" key="5">
    <source>
        <dbReference type="ARBA" id="ARBA00023180"/>
    </source>
</evidence>
<accession>A0A7K7W7B4</accession>
<dbReference type="InterPro" id="IPR001187">
    <property type="entry name" value="Tissue_factor"/>
</dbReference>
<dbReference type="InterPro" id="IPR050650">
    <property type="entry name" value="Type-II_Cytokine-TF_Rcpt"/>
</dbReference>
<dbReference type="InterPro" id="IPR036116">
    <property type="entry name" value="FN3_sf"/>
</dbReference>
<dbReference type="GO" id="GO:0042018">
    <property type="term" value="F:interleukin-22 receptor activity"/>
    <property type="evidence" value="ECO:0007669"/>
    <property type="project" value="TreeGrafter"/>
</dbReference>
<evidence type="ECO:0000256" key="6">
    <source>
        <dbReference type="ARBA" id="ARBA00023288"/>
    </source>
</evidence>
<keyword evidence="5" id="KW-0325">Glycoprotein</keyword>
<dbReference type="SUPFAM" id="SSF49265">
    <property type="entry name" value="Fibronectin type III"/>
    <property type="match status" value="1"/>
</dbReference>
<evidence type="ECO:0000256" key="4">
    <source>
        <dbReference type="ARBA" id="ARBA00023157"/>
    </source>
</evidence>
<dbReference type="PANTHER" id="PTHR20859">
    <property type="entry name" value="INTERFERON/INTERLEUKIN RECEPTOR"/>
    <property type="match status" value="1"/>
</dbReference>
<gene>
    <name evidence="9" type="primary">Ifnar2</name>
    <name evidence="9" type="ORF">NOTJUL_R13629</name>
</gene>
<proteinExistence type="predicted"/>
<keyword evidence="2" id="KW-0732">Signal</keyword>